<keyword evidence="2" id="KW-0040">ANK repeat</keyword>
<dbReference type="InterPro" id="IPR036770">
    <property type="entry name" value="Ankyrin_rpt-contain_sf"/>
</dbReference>
<evidence type="ECO:0000256" key="1">
    <source>
        <dbReference type="ARBA" id="ARBA00022737"/>
    </source>
</evidence>
<evidence type="ECO:0000256" key="2">
    <source>
        <dbReference type="ARBA" id="ARBA00023043"/>
    </source>
</evidence>
<gene>
    <name evidence="3" type="ORF">HK103_006538</name>
</gene>
<dbReference type="SMART" id="SM00248">
    <property type="entry name" value="ANK"/>
    <property type="match status" value="5"/>
</dbReference>
<protein>
    <recommendedName>
        <fullName evidence="5">Ankyrin repeat protein</fullName>
    </recommendedName>
</protein>
<dbReference type="EMBL" id="JADGKB010000070">
    <property type="protein sequence ID" value="KAJ3255169.1"/>
    <property type="molecule type" value="Genomic_DNA"/>
</dbReference>
<reference evidence="3" key="1">
    <citation type="submission" date="2020-05" db="EMBL/GenBank/DDBJ databases">
        <title>Phylogenomic resolution of chytrid fungi.</title>
        <authorList>
            <person name="Stajich J.E."/>
            <person name="Amses K."/>
            <person name="Simmons R."/>
            <person name="Seto K."/>
            <person name="Myers J."/>
            <person name="Bonds A."/>
            <person name="Quandt C.A."/>
            <person name="Barry K."/>
            <person name="Liu P."/>
            <person name="Grigoriev I."/>
            <person name="Longcore J.E."/>
            <person name="James T.Y."/>
        </authorList>
    </citation>
    <scope>NUCLEOTIDE SEQUENCE</scope>
    <source>
        <strain evidence="3">PLAUS21</strain>
    </source>
</reference>
<dbReference type="Gene3D" id="1.25.40.20">
    <property type="entry name" value="Ankyrin repeat-containing domain"/>
    <property type="match status" value="2"/>
</dbReference>
<evidence type="ECO:0000313" key="4">
    <source>
        <dbReference type="Proteomes" id="UP001210925"/>
    </source>
</evidence>
<accession>A0AAD5UDX0</accession>
<name>A0AAD5UDX0_9FUNG</name>
<dbReference type="InterPro" id="IPR002110">
    <property type="entry name" value="Ankyrin_rpt"/>
</dbReference>
<evidence type="ECO:0000313" key="3">
    <source>
        <dbReference type="EMBL" id="KAJ3255169.1"/>
    </source>
</evidence>
<keyword evidence="1" id="KW-0677">Repeat</keyword>
<dbReference type="PANTHER" id="PTHR24198:SF165">
    <property type="entry name" value="ANKYRIN REPEAT-CONTAINING PROTEIN-RELATED"/>
    <property type="match status" value="1"/>
</dbReference>
<sequence>MRFAIQSDLNEIPKSTLTAYKLSTSSYDRKSTSQIYPVQLLKDCYGEEAFEYALAIVDMKTFVDVLYSNTIEISVIQNTIQNIMNENISEPKLAWQLLKYCELNRIEIENDFFVSLLYSRAAETGCVDIIKSLMHNQKAEIAKSHNEVFIVAAQNGQTEVVQAMMYQPFININYRDEHFDGTAFVNAAAEEFAETARVLFSHPDLILANGDITDIFNGCTYTPESMKIFHMLYEDSRAVWNENNNGPIVALSSSGLTEAVDILLDRDDIDPTVRSNRAAMMAAWNSKKEVLKLLLYKAKVNPYPKIFIYPCRCDDLAVLEILMDDPRSFIDVQSIGKAVTENACPVINRILEKNFADLSDIHIRSVLAVYCIHNENIDLMNKLLRIGSVNPTSRIMEAIIQIAKDGKFKAAEILFEEKNFRKVQFWEKCSIKLATNNLWKLTDMLLAHGSFNPSFKKNALLTLACERERFSIIRKITDHPAFRYRNEFAPFHALILVNNIGVTGYLLGKLNFDPTQKDNLLYRTACKYASKYYIDFISSLENEGLNLT</sequence>
<dbReference type="PANTHER" id="PTHR24198">
    <property type="entry name" value="ANKYRIN REPEAT AND PROTEIN KINASE DOMAIN-CONTAINING PROTEIN"/>
    <property type="match status" value="1"/>
</dbReference>
<dbReference type="Proteomes" id="UP001210925">
    <property type="component" value="Unassembled WGS sequence"/>
</dbReference>
<organism evidence="3 4">
    <name type="scientific">Boothiomyces macroporosus</name>
    <dbReference type="NCBI Taxonomy" id="261099"/>
    <lineage>
        <taxon>Eukaryota</taxon>
        <taxon>Fungi</taxon>
        <taxon>Fungi incertae sedis</taxon>
        <taxon>Chytridiomycota</taxon>
        <taxon>Chytridiomycota incertae sedis</taxon>
        <taxon>Chytridiomycetes</taxon>
        <taxon>Rhizophydiales</taxon>
        <taxon>Terramycetaceae</taxon>
        <taxon>Boothiomyces</taxon>
    </lineage>
</organism>
<proteinExistence type="predicted"/>
<comment type="caution">
    <text evidence="3">The sequence shown here is derived from an EMBL/GenBank/DDBJ whole genome shotgun (WGS) entry which is preliminary data.</text>
</comment>
<dbReference type="AlphaFoldDB" id="A0AAD5UDX0"/>
<keyword evidence="4" id="KW-1185">Reference proteome</keyword>
<dbReference type="SUPFAM" id="SSF48403">
    <property type="entry name" value="Ankyrin repeat"/>
    <property type="match status" value="1"/>
</dbReference>
<evidence type="ECO:0008006" key="5">
    <source>
        <dbReference type="Google" id="ProtNLM"/>
    </source>
</evidence>